<dbReference type="EMBL" id="MK479295">
    <property type="protein sequence ID" value="QBJ04009.1"/>
    <property type="molecule type" value="Genomic_DNA"/>
</dbReference>
<evidence type="ECO:0000313" key="2">
    <source>
        <dbReference type="Proteomes" id="UP000293689"/>
    </source>
</evidence>
<evidence type="ECO:0000313" key="1">
    <source>
        <dbReference type="EMBL" id="QBJ04009.1"/>
    </source>
</evidence>
<dbReference type="RefSeq" id="YP_010582452.1">
    <property type="nucleotide sequence ID" value="NC_069151.1"/>
</dbReference>
<keyword evidence="2" id="KW-1185">Reference proteome</keyword>
<accession>A0A481W5A2</accession>
<dbReference type="GeneID" id="77418129"/>
<sequence>MGVSAMSYYFWLAESSNGNRISGVIYSESPEAAHAEVTESVNKNSWHKYTVIKLERID</sequence>
<name>A0A481W5A2_9CAUD</name>
<organism evidence="1 2">
    <name type="scientific">Salmonella phage vB_SenS_SE1</name>
    <dbReference type="NCBI Taxonomy" id="2530161"/>
    <lineage>
        <taxon>Viruses</taxon>
        <taxon>Duplodnaviria</taxon>
        <taxon>Heunggongvirae</taxon>
        <taxon>Uroviricota</taxon>
        <taxon>Caudoviricetes</taxon>
        <taxon>Sarkviridae</taxon>
        <taxon>Guernseyvirinae</taxon>
        <taxon>Cornellvirus</taxon>
        <taxon>Cornellvirus SE1</taxon>
    </lineage>
</organism>
<dbReference type="Proteomes" id="UP000293689">
    <property type="component" value="Segment"/>
</dbReference>
<proteinExistence type="predicted"/>
<dbReference type="KEGG" id="vg:77418129"/>
<protein>
    <submittedName>
        <fullName evidence="1">Uncharacterized protein</fullName>
    </submittedName>
</protein>
<reference evidence="2" key="1">
    <citation type="submission" date="2019-02" db="EMBL/GenBank/DDBJ databases">
        <title>Complete genome of phage SEE-1.</title>
        <authorList>
            <person name="Lu M."/>
        </authorList>
    </citation>
    <scope>NUCLEOTIDE SEQUENCE [LARGE SCALE GENOMIC DNA]</scope>
</reference>